<evidence type="ECO:0000313" key="3">
    <source>
        <dbReference type="Proteomes" id="UP000437068"/>
    </source>
</evidence>
<organism evidence="2 3">
    <name type="scientific">Phytophthora fragariae</name>
    <dbReference type="NCBI Taxonomy" id="53985"/>
    <lineage>
        <taxon>Eukaryota</taxon>
        <taxon>Sar</taxon>
        <taxon>Stramenopiles</taxon>
        <taxon>Oomycota</taxon>
        <taxon>Peronosporomycetes</taxon>
        <taxon>Peronosporales</taxon>
        <taxon>Peronosporaceae</taxon>
        <taxon>Phytophthora</taxon>
    </lineage>
</organism>
<reference evidence="2 3" key="1">
    <citation type="submission" date="2018-08" db="EMBL/GenBank/DDBJ databases">
        <title>Genomic investigation of the strawberry pathogen Phytophthora fragariae indicates pathogenicity is determined by transcriptional variation in three key races.</title>
        <authorList>
            <person name="Adams T.M."/>
            <person name="Armitage A.D."/>
            <person name="Sobczyk M.K."/>
            <person name="Bates H.J."/>
            <person name="Dunwell J.M."/>
            <person name="Nellist C.F."/>
            <person name="Harrison R.J."/>
        </authorList>
    </citation>
    <scope>NUCLEOTIDE SEQUENCE [LARGE SCALE GENOMIC DNA]</scope>
    <source>
        <strain evidence="2 3">A4</strain>
        <strain evidence="1 4">ONT-3</strain>
    </source>
</reference>
<dbReference type="AlphaFoldDB" id="A0A6A4CE31"/>
<accession>A0A6A4CE31</accession>
<name>A0A6A4CE31_9STRA</name>
<proteinExistence type="predicted"/>
<gene>
    <name evidence="2" type="ORF">PF001_g21969</name>
    <name evidence="1" type="ORF">PF010_g22003</name>
</gene>
<sequence length="107" mass="11641">MRRVTMKLGPKASKLALQRVVRRQVGLTIHAAMEIASLPKQRSNIRTEPLHGTRLTSTRGSLATEANAKRDLEDVHAVPEKTNLLLLQSHHLARGPTPAYGCVASGS</sequence>
<dbReference type="EMBL" id="QXFX01002044">
    <property type="protein sequence ID" value="KAE9081421.1"/>
    <property type="molecule type" value="Genomic_DNA"/>
</dbReference>
<dbReference type="Proteomes" id="UP000437068">
    <property type="component" value="Unassembled WGS sequence"/>
</dbReference>
<evidence type="ECO:0000313" key="4">
    <source>
        <dbReference type="Proteomes" id="UP000488956"/>
    </source>
</evidence>
<evidence type="ECO:0000313" key="2">
    <source>
        <dbReference type="EMBL" id="KAE9285316.1"/>
    </source>
</evidence>
<dbReference type="Proteomes" id="UP000488956">
    <property type="component" value="Unassembled WGS sequence"/>
</dbReference>
<protein>
    <submittedName>
        <fullName evidence="2">Uncharacterized protein</fullName>
    </submittedName>
</protein>
<dbReference type="EMBL" id="QXGE01002061">
    <property type="protein sequence ID" value="KAE9285316.1"/>
    <property type="molecule type" value="Genomic_DNA"/>
</dbReference>
<comment type="caution">
    <text evidence="2">The sequence shown here is derived from an EMBL/GenBank/DDBJ whole genome shotgun (WGS) entry which is preliminary data.</text>
</comment>
<evidence type="ECO:0000313" key="1">
    <source>
        <dbReference type="EMBL" id="KAE9081421.1"/>
    </source>
</evidence>